<feature type="region of interest" description="Disordered" evidence="1">
    <location>
        <begin position="411"/>
        <end position="495"/>
    </location>
</feature>
<dbReference type="Proteomes" id="UP001476247">
    <property type="component" value="Unassembled WGS sequence"/>
</dbReference>
<protein>
    <submittedName>
        <fullName evidence="2">Uncharacterized protein</fullName>
    </submittedName>
</protein>
<feature type="compositionally biased region" description="Low complexity" evidence="1">
    <location>
        <begin position="456"/>
        <end position="495"/>
    </location>
</feature>
<gene>
    <name evidence="2" type="ORF">HPULCUR_003520</name>
</gene>
<feature type="compositionally biased region" description="Polar residues" evidence="1">
    <location>
        <begin position="446"/>
        <end position="455"/>
    </location>
</feature>
<evidence type="ECO:0000313" key="3">
    <source>
        <dbReference type="Proteomes" id="UP001476247"/>
    </source>
</evidence>
<accession>A0ABP9XTL4</accession>
<feature type="compositionally biased region" description="Low complexity" evidence="1">
    <location>
        <begin position="420"/>
        <end position="445"/>
    </location>
</feature>
<keyword evidence="3" id="KW-1185">Reference proteome</keyword>
<proteinExistence type="predicted"/>
<name>A0ABP9XTL4_9FUNG</name>
<comment type="caution">
    <text evidence="2">The sequence shown here is derived from an EMBL/GenBank/DDBJ whole genome shotgun (WGS) entry which is preliminary data.</text>
</comment>
<evidence type="ECO:0000313" key="2">
    <source>
        <dbReference type="EMBL" id="GAA5798120.1"/>
    </source>
</evidence>
<reference evidence="2 3" key="1">
    <citation type="submission" date="2024-04" db="EMBL/GenBank/DDBJ databases">
        <title>genome sequences of Mucor flavus KT1a and Helicostylum pulchrum KT1b strains isolation_sourced from the surface of a dry-aged beef.</title>
        <authorList>
            <person name="Toyotome T."/>
            <person name="Hosono M."/>
            <person name="Torimaru M."/>
            <person name="Fukuda K."/>
            <person name="Mikami N."/>
        </authorList>
    </citation>
    <scope>NUCLEOTIDE SEQUENCE [LARGE SCALE GENOMIC DNA]</scope>
    <source>
        <strain evidence="2 3">KT1b</strain>
    </source>
</reference>
<dbReference type="EMBL" id="BAABUJ010000009">
    <property type="protein sequence ID" value="GAA5798120.1"/>
    <property type="molecule type" value="Genomic_DNA"/>
</dbReference>
<organism evidence="2 3">
    <name type="scientific">Helicostylum pulchrum</name>
    <dbReference type="NCBI Taxonomy" id="562976"/>
    <lineage>
        <taxon>Eukaryota</taxon>
        <taxon>Fungi</taxon>
        <taxon>Fungi incertae sedis</taxon>
        <taxon>Mucoromycota</taxon>
        <taxon>Mucoromycotina</taxon>
        <taxon>Mucoromycetes</taxon>
        <taxon>Mucorales</taxon>
        <taxon>Mucorineae</taxon>
        <taxon>Mucoraceae</taxon>
        <taxon>Helicostylum</taxon>
    </lineage>
</organism>
<sequence>MNWFNHFNGMFTQGFVTGSGTHSISGPLAVKDQLIAPNYGVNIKNPIDCNDNTLSPLDKMGLIVDATSGMPINIIVNGNIHVPPQSPLSVIQKSGHCTSDTTGHYGPVPFKNILNELDSIEKALLLLPITLQLNAKGELSEVSERANQNYDKIEFGPCLYQTCTQFKDHQSDAGIILFNKSPWTGPVHSAYPNDSIIIFSIPVWENYMIYLTTDYITAGLQPCRAIFHFYPVKGNIKIPSTAEYTRGLFTILRDTSYIFAGLTMAPQAMILDGSKGNFAGQIIGRTYQWANPVNGTDILDYRDAGDPSSESKKETIFVTHIVQLLETKTIDITYYSTQQLTNTINITSVTNVTNTFTSYIYLTDLDARLVTTTTTFGKYPPYTSLTATPSSSFGTSIWDASISPELVSSRVSGNDEKSMTNNSSNPTSDIISSSSTAYSSGSSTTPMSDATSIQHTISSLPTSTPTVTISTSTTLNNHNTNQNKQSSTNLTSSTLRASYTYPQSDDDEDDEEYWDRVQAIYADIWQKKSQEDYWKQQEQCPA</sequence>
<evidence type="ECO:0000256" key="1">
    <source>
        <dbReference type="SAM" id="MobiDB-lite"/>
    </source>
</evidence>